<feature type="chain" id="PRO_5044218053" evidence="1">
    <location>
        <begin position="25"/>
        <end position="357"/>
    </location>
</feature>
<dbReference type="GeneID" id="35805713"/>
<feature type="signal peptide" evidence="1">
    <location>
        <begin position="1"/>
        <end position="24"/>
    </location>
</feature>
<dbReference type="Pfam" id="PF07833">
    <property type="entry name" value="Cu_amine_oxidN1"/>
    <property type="match status" value="1"/>
</dbReference>
<evidence type="ECO:0000313" key="4">
    <source>
        <dbReference type="Proteomes" id="UP000223596"/>
    </source>
</evidence>
<gene>
    <name evidence="3" type="ORF">M972_112397</name>
</gene>
<reference evidence="3 4" key="1">
    <citation type="submission" date="2017-09" db="EMBL/GenBank/DDBJ databases">
        <title>Evaluation of Pacific Biosciences Sequencing Technology to Finishing C. thermocellum Genome Sequences.</title>
        <authorList>
            <person name="Brown S."/>
        </authorList>
    </citation>
    <scope>NUCLEOTIDE SEQUENCE [LARGE SCALE GENOMIC DNA]</scope>
    <source>
        <strain evidence="3 4">AD2</strain>
    </source>
</reference>
<dbReference type="InterPro" id="IPR012854">
    <property type="entry name" value="Cu_amine_oxidase-like_N"/>
</dbReference>
<evidence type="ECO:0000259" key="2">
    <source>
        <dbReference type="Pfam" id="PF07833"/>
    </source>
</evidence>
<evidence type="ECO:0000313" key="3">
    <source>
        <dbReference type="EMBL" id="PFH03586.1"/>
    </source>
</evidence>
<comment type="caution">
    <text evidence="3">The sequence shown here is derived from an EMBL/GenBank/DDBJ whole genome shotgun (WGS) entry which is preliminary data.</text>
</comment>
<sequence>MSKRFSSAVIAMVVLFVLATTSFAATTETFYGGYSNVATKGSIVVELTNISSKKNVILSETEAEVYFDDPTETLNMVVAYDYDEDEEITVRDILEYYNNNGGVPTYYADTAPVVVTAKTALSTFYFCYKGDIPATYEPKFYSFEEYVYDFENKQTYTEPPEDWLLADGTSATLSEPGKYFFIFVDDGLVSSSFPGIFCLHIGDTPSETPVPVELTKITVNPTTSKVLVNGKIVEFEAYNINGYNYFKLRDLAQAVNNTEKNFEVTWDAANNAINLISNKPYTPSGGELAKGDGKAKVAIPTTSKIYKDGREIFLTAYNINGNNYFKLRDVAKTFDIGVTWDGATNTIGIDTSISYVE</sequence>
<feature type="domain" description="Copper amine oxidase-like N-terminal" evidence="2">
    <location>
        <begin position="228"/>
        <end position="348"/>
    </location>
</feature>
<keyword evidence="1" id="KW-0732">Signal</keyword>
<name>A0AB36TJQ9_ACETH</name>
<accession>A0AB36TJQ9</accession>
<dbReference type="RefSeq" id="WP_003517715.1">
    <property type="nucleotide sequence ID" value="NZ_CP013828.1"/>
</dbReference>
<dbReference type="EMBL" id="PDBW01000001">
    <property type="protein sequence ID" value="PFH03586.1"/>
    <property type="molecule type" value="Genomic_DNA"/>
</dbReference>
<dbReference type="Proteomes" id="UP000223596">
    <property type="component" value="Unassembled WGS sequence"/>
</dbReference>
<protein>
    <submittedName>
        <fullName evidence="3">Copper amine oxidase-like protein</fullName>
    </submittedName>
</protein>
<organism evidence="3 4">
    <name type="scientific">Acetivibrio thermocellus AD2</name>
    <dbReference type="NCBI Taxonomy" id="1138384"/>
    <lineage>
        <taxon>Bacteria</taxon>
        <taxon>Bacillati</taxon>
        <taxon>Bacillota</taxon>
        <taxon>Clostridia</taxon>
        <taxon>Eubacteriales</taxon>
        <taxon>Oscillospiraceae</taxon>
        <taxon>Acetivibrio</taxon>
    </lineage>
</organism>
<dbReference type="AlphaFoldDB" id="A0AB36TJQ9"/>
<evidence type="ECO:0000256" key="1">
    <source>
        <dbReference type="SAM" id="SignalP"/>
    </source>
</evidence>
<proteinExistence type="predicted"/>